<dbReference type="Proteomes" id="UP000749293">
    <property type="component" value="Unassembled WGS sequence"/>
</dbReference>
<keyword evidence="5 8" id="KW-0804">Transcription</keyword>
<dbReference type="GO" id="GO:0006357">
    <property type="term" value="P:regulation of transcription by RNA polymerase II"/>
    <property type="evidence" value="ECO:0007669"/>
    <property type="project" value="InterPro"/>
</dbReference>
<accession>A0A9P4Z0N8</accession>
<organism evidence="10 11">
    <name type="scientific">Geosmithia morbida</name>
    <dbReference type="NCBI Taxonomy" id="1094350"/>
    <lineage>
        <taxon>Eukaryota</taxon>
        <taxon>Fungi</taxon>
        <taxon>Dikarya</taxon>
        <taxon>Ascomycota</taxon>
        <taxon>Pezizomycotina</taxon>
        <taxon>Sordariomycetes</taxon>
        <taxon>Hypocreomycetidae</taxon>
        <taxon>Hypocreales</taxon>
        <taxon>Bionectriaceae</taxon>
        <taxon>Geosmithia</taxon>
    </lineage>
</organism>
<keyword evidence="6 8" id="KW-0539">Nucleus</keyword>
<dbReference type="Gene3D" id="6.10.250.2620">
    <property type="match status" value="1"/>
</dbReference>
<keyword evidence="4 8" id="KW-0805">Transcription regulation</keyword>
<evidence type="ECO:0000256" key="1">
    <source>
        <dbReference type="ARBA" id="ARBA00004123"/>
    </source>
</evidence>
<keyword evidence="8" id="KW-0010">Activator</keyword>
<dbReference type="GO" id="GO:0070847">
    <property type="term" value="C:core mediator complex"/>
    <property type="evidence" value="ECO:0007669"/>
    <property type="project" value="TreeGrafter"/>
</dbReference>
<evidence type="ECO:0000313" key="11">
    <source>
        <dbReference type="Proteomes" id="UP000749293"/>
    </source>
</evidence>
<evidence type="ECO:0000256" key="5">
    <source>
        <dbReference type="ARBA" id="ARBA00023163"/>
    </source>
</evidence>
<dbReference type="PANTHER" id="PTHR13114">
    <property type="entry name" value="MEDIATOR OF RNA POLYMERASE II TRANSCRIPTION SUBUNIT 17"/>
    <property type="match status" value="1"/>
</dbReference>
<evidence type="ECO:0000256" key="2">
    <source>
        <dbReference type="ARBA" id="ARBA00005635"/>
    </source>
</evidence>
<dbReference type="GO" id="GO:0016592">
    <property type="term" value="C:mediator complex"/>
    <property type="evidence" value="ECO:0007669"/>
    <property type="project" value="InterPro"/>
</dbReference>
<comment type="function">
    <text evidence="8">Component of the Mediator complex, a coactivator involved in the regulated transcription of nearly all RNA polymerase II-dependent genes. Mediator functions as a bridge to convey information from gene-specific regulatory proteins to the basal RNA polymerase II transcription machinery. Mediator is recruited to promoters by direct interactions with regulatory proteins and serves as a scaffold for the assembly of a functional preinitiation complex with RNA polymerase II and the general transcription factors.</text>
</comment>
<name>A0A9P4Z0N8_9HYPO</name>
<evidence type="ECO:0000256" key="7">
    <source>
        <dbReference type="ARBA" id="ARBA00032014"/>
    </source>
</evidence>
<comment type="subcellular location">
    <subcellularLocation>
        <location evidence="1 8">Nucleus</location>
    </subcellularLocation>
</comment>
<comment type="similarity">
    <text evidence="2 8">Belongs to the Mediator complex subunit 17 family.</text>
</comment>
<evidence type="ECO:0000256" key="9">
    <source>
        <dbReference type="SAM" id="MobiDB-lite"/>
    </source>
</evidence>
<gene>
    <name evidence="8" type="primary">MED17</name>
    <name evidence="10" type="ORF">GMORB2_5135</name>
</gene>
<reference evidence="10" key="1">
    <citation type="submission" date="2020-03" db="EMBL/GenBank/DDBJ databases">
        <title>Site-based positive gene gene selection in Geosmithia morbida across the United States reveals a broad range of putative effectors and factors for local host and environmental adapation.</title>
        <authorList>
            <person name="Onufrak A."/>
            <person name="Murdoch R.W."/>
            <person name="Gazis R."/>
            <person name="Huff M."/>
            <person name="Staton M."/>
            <person name="Klingeman W."/>
            <person name="Hadziabdic D."/>
        </authorList>
    </citation>
    <scope>NUCLEOTIDE SEQUENCE</scope>
    <source>
        <strain evidence="10">1262</strain>
    </source>
</reference>
<comment type="subunit">
    <text evidence="8">Component of the Mediator complex.</text>
</comment>
<dbReference type="AlphaFoldDB" id="A0A9P4Z0N8"/>
<comment type="caution">
    <text evidence="10">The sequence shown here is derived from an EMBL/GenBank/DDBJ whole genome shotgun (WGS) entry which is preliminary data.</text>
</comment>
<evidence type="ECO:0000313" key="10">
    <source>
        <dbReference type="EMBL" id="KAF4124469.1"/>
    </source>
</evidence>
<evidence type="ECO:0000256" key="3">
    <source>
        <dbReference type="ARBA" id="ARBA00019610"/>
    </source>
</evidence>
<dbReference type="EMBL" id="JAANYQ010000004">
    <property type="protein sequence ID" value="KAF4124469.1"/>
    <property type="molecule type" value="Genomic_DNA"/>
</dbReference>
<dbReference type="PANTHER" id="PTHR13114:SF7">
    <property type="entry name" value="MEDIATOR OF RNA POLYMERASE II TRANSCRIPTION SUBUNIT 17"/>
    <property type="match status" value="1"/>
</dbReference>
<dbReference type="Pfam" id="PF10156">
    <property type="entry name" value="Med17"/>
    <property type="match status" value="1"/>
</dbReference>
<feature type="region of interest" description="Disordered" evidence="9">
    <location>
        <begin position="449"/>
        <end position="469"/>
    </location>
</feature>
<keyword evidence="11" id="KW-1185">Reference proteome</keyword>
<sequence>MAPPEDGTPLSLKPFPVSDKKPKNVAEFIARVNAQPGGFRALSAAKLREEAARQARGGAAEVAEDVDMASDDDDGDDDDDDDDDDESHDANDTADPLQARFEVLKNVEIAAQTAMLTLDSVSLLLSKQNPTQASLTLSKQLRDVVGIGSLGSDRLAEPATDQAKDKDQETVALGWTLMEINKTRDSAKAACAFLTDEMESETKYWEDIIGVQANGWSVCKMPQDRHTLGVRVGFSEAIPEFRAMGLVPIRRHEDGSANLDGNLLRLLSQRLIITCERDGQVLGRCALDLSNDEDAALETRVLEARNKLFDEELWHELGREARSLAAYDVNLLGSTLTYDVDGGIKVTMQFLSPDSPLAPDVSSLPVDDTAEAISLTLHILLSYAHRFNELMRKRPLPPHYPRNRGQVATLLRPIIARSMCLRSIESCTRFVGGLVRTLRKAGLDSSFILNTSHQPPPSEASSSARNGGGPHQLPASQLFVRNMLQPADFYVVVNLVPDVTFTIRGRTLLHPITATYYYILPSPSLDQVCPPHRDAYTTMRALSEYLCTATGRLLTEFFLARLPAEDDAWTRNMQGTAIRRTDNSSFQCLFHVGTEESERDDITSDTDDDAALPLPVLSVHANTSVDGKNFARTLTWAGHKDDDDNAPSTSLEQAVKGMTESLSRV</sequence>
<dbReference type="OrthoDB" id="5319830at2759"/>
<proteinExistence type="inferred from homology"/>
<feature type="region of interest" description="Disordered" evidence="9">
    <location>
        <begin position="53"/>
        <end position="97"/>
    </location>
</feature>
<evidence type="ECO:0000256" key="8">
    <source>
        <dbReference type="RuleBase" id="RU364140"/>
    </source>
</evidence>
<protein>
    <recommendedName>
        <fullName evidence="3 8">Mediator of RNA polymerase II transcription subunit 17</fullName>
    </recommendedName>
    <alternativeName>
        <fullName evidence="7 8">Mediator complex subunit 17</fullName>
    </alternativeName>
</protein>
<feature type="compositionally biased region" description="Polar residues" evidence="9">
    <location>
        <begin position="449"/>
        <end position="465"/>
    </location>
</feature>
<feature type="compositionally biased region" description="Acidic residues" evidence="9">
    <location>
        <begin position="62"/>
        <end position="87"/>
    </location>
</feature>
<dbReference type="InterPro" id="IPR019313">
    <property type="entry name" value="Mediator_Med17"/>
</dbReference>
<evidence type="ECO:0000256" key="6">
    <source>
        <dbReference type="ARBA" id="ARBA00023242"/>
    </source>
</evidence>
<dbReference type="GO" id="GO:0003712">
    <property type="term" value="F:transcription coregulator activity"/>
    <property type="evidence" value="ECO:0007669"/>
    <property type="project" value="InterPro"/>
</dbReference>
<evidence type="ECO:0000256" key="4">
    <source>
        <dbReference type="ARBA" id="ARBA00023015"/>
    </source>
</evidence>